<comment type="similarity">
    <text evidence="3">Belongs to the bacterial ribosomal protein bS16 family.</text>
</comment>
<sequence>MLIIRLRRVGRKNDPNFRLVVVDSKRAAKSGSFLEVLGSYDPRKKRVELKNEQIKSWLLKGAQVSDTVHNLLVNAKIIELAKINVAKSPKKAVAEAPKAV</sequence>
<dbReference type="GO" id="GO:0015935">
    <property type="term" value="C:small ribosomal subunit"/>
    <property type="evidence" value="ECO:0007669"/>
    <property type="project" value="TreeGrafter"/>
</dbReference>
<dbReference type="EMBL" id="MFHI01000030">
    <property type="protein sequence ID" value="OGF78331.1"/>
    <property type="molecule type" value="Genomic_DNA"/>
</dbReference>
<dbReference type="InterPro" id="IPR023803">
    <property type="entry name" value="Ribosomal_bS16_dom_sf"/>
</dbReference>
<organism evidence="4 5">
    <name type="scientific">Candidatus Giovannonibacteria bacterium RIFCSPHIGHO2_02_43_13</name>
    <dbReference type="NCBI Taxonomy" id="1798330"/>
    <lineage>
        <taxon>Bacteria</taxon>
        <taxon>Candidatus Giovannoniibacteriota</taxon>
    </lineage>
</organism>
<dbReference type="SUPFAM" id="SSF54565">
    <property type="entry name" value="Ribosomal protein S16"/>
    <property type="match status" value="1"/>
</dbReference>
<dbReference type="HAMAP" id="MF_00385">
    <property type="entry name" value="Ribosomal_bS16"/>
    <property type="match status" value="1"/>
</dbReference>
<reference evidence="4 5" key="1">
    <citation type="journal article" date="2016" name="Nat. Commun.">
        <title>Thousands of microbial genomes shed light on interconnected biogeochemical processes in an aquifer system.</title>
        <authorList>
            <person name="Anantharaman K."/>
            <person name="Brown C.T."/>
            <person name="Hug L.A."/>
            <person name="Sharon I."/>
            <person name="Castelle C.J."/>
            <person name="Probst A.J."/>
            <person name="Thomas B.C."/>
            <person name="Singh A."/>
            <person name="Wilkins M.J."/>
            <person name="Karaoz U."/>
            <person name="Brodie E.L."/>
            <person name="Williams K.H."/>
            <person name="Hubbard S.S."/>
            <person name="Banfield J.F."/>
        </authorList>
    </citation>
    <scope>NUCLEOTIDE SEQUENCE [LARGE SCALE GENOMIC DNA]</scope>
</reference>
<protein>
    <recommendedName>
        <fullName evidence="3">Small ribosomal subunit protein bS16</fullName>
    </recommendedName>
</protein>
<evidence type="ECO:0000256" key="3">
    <source>
        <dbReference type="HAMAP-Rule" id="MF_00385"/>
    </source>
</evidence>
<evidence type="ECO:0000256" key="2">
    <source>
        <dbReference type="ARBA" id="ARBA00023274"/>
    </source>
</evidence>
<dbReference type="GO" id="GO:0003735">
    <property type="term" value="F:structural constituent of ribosome"/>
    <property type="evidence" value="ECO:0007669"/>
    <property type="project" value="InterPro"/>
</dbReference>
<dbReference type="PANTHER" id="PTHR12919:SF20">
    <property type="entry name" value="SMALL RIBOSOMAL SUBUNIT PROTEIN BS16M"/>
    <property type="match status" value="1"/>
</dbReference>
<dbReference type="PANTHER" id="PTHR12919">
    <property type="entry name" value="30S RIBOSOMAL PROTEIN S16"/>
    <property type="match status" value="1"/>
</dbReference>
<evidence type="ECO:0000313" key="4">
    <source>
        <dbReference type="EMBL" id="OGF78331.1"/>
    </source>
</evidence>
<dbReference type="InterPro" id="IPR000307">
    <property type="entry name" value="Ribosomal_bS16"/>
</dbReference>
<name>A0A1F5WSN4_9BACT</name>
<gene>
    <name evidence="3" type="primary">rpsP</name>
    <name evidence="4" type="ORF">A2W54_04545</name>
</gene>
<dbReference type="Pfam" id="PF00886">
    <property type="entry name" value="Ribosomal_S16"/>
    <property type="match status" value="1"/>
</dbReference>
<dbReference type="NCBIfam" id="TIGR00002">
    <property type="entry name" value="S16"/>
    <property type="match status" value="1"/>
</dbReference>
<dbReference type="GO" id="GO:0005737">
    <property type="term" value="C:cytoplasm"/>
    <property type="evidence" value="ECO:0007669"/>
    <property type="project" value="UniProtKB-ARBA"/>
</dbReference>
<keyword evidence="2 3" id="KW-0687">Ribonucleoprotein</keyword>
<dbReference type="GO" id="GO:0006412">
    <property type="term" value="P:translation"/>
    <property type="evidence" value="ECO:0007669"/>
    <property type="project" value="UniProtKB-UniRule"/>
</dbReference>
<proteinExistence type="inferred from homology"/>
<dbReference type="Proteomes" id="UP000178425">
    <property type="component" value="Unassembled WGS sequence"/>
</dbReference>
<evidence type="ECO:0000313" key="5">
    <source>
        <dbReference type="Proteomes" id="UP000178425"/>
    </source>
</evidence>
<accession>A0A1F5WSN4</accession>
<dbReference type="AlphaFoldDB" id="A0A1F5WSN4"/>
<keyword evidence="1 3" id="KW-0689">Ribosomal protein</keyword>
<comment type="caution">
    <text evidence="4">The sequence shown here is derived from an EMBL/GenBank/DDBJ whole genome shotgun (WGS) entry which is preliminary data.</text>
</comment>
<dbReference type="Gene3D" id="3.30.1320.10">
    <property type="match status" value="1"/>
</dbReference>
<evidence type="ECO:0000256" key="1">
    <source>
        <dbReference type="ARBA" id="ARBA00022980"/>
    </source>
</evidence>